<protein>
    <recommendedName>
        <fullName evidence="8">Derlin</fullName>
    </recommendedName>
</protein>
<feature type="transmembrane region" description="Helical" evidence="8">
    <location>
        <begin position="240"/>
        <end position="260"/>
    </location>
</feature>
<reference evidence="9 10" key="1">
    <citation type="submission" date="2021-05" db="EMBL/GenBank/DDBJ databases">
        <title>Genome Assembly of Synthetic Allotetraploid Brassica napus Reveals Homoeologous Exchanges between Subgenomes.</title>
        <authorList>
            <person name="Davis J.T."/>
        </authorList>
    </citation>
    <scope>NUCLEOTIDE SEQUENCE [LARGE SCALE GENOMIC DNA]</scope>
    <source>
        <strain evidence="10">cv. Da-Ae</strain>
        <tissue evidence="9">Seedling</tissue>
    </source>
</reference>
<feature type="transmembrane region" description="Helical" evidence="8">
    <location>
        <begin position="182"/>
        <end position="203"/>
    </location>
</feature>
<evidence type="ECO:0000256" key="1">
    <source>
        <dbReference type="ARBA" id="ARBA00003292"/>
    </source>
</evidence>
<dbReference type="Proteomes" id="UP000824890">
    <property type="component" value="Unassembled WGS sequence"/>
</dbReference>
<comment type="similarity">
    <text evidence="3 8">Belongs to the derlin family.</text>
</comment>
<evidence type="ECO:0000256" key="3">
    <source>
        <dbReference type="ARBA" id="ARBA00008917"/>
    </source>
</evidence>
<comment type="function">
    <text evidence="8">May be involved in the degradation of misfolded endoplasmic reticulum (ER) luminal proteins.</text>
</comment>
<evidence type="ECO:0000256" key="7">
    <source>
        <dbReference type="ARBA" id="ARBA00023136"/>
    </source>
</evidence>
<feature type="non-terminal residue" evidence="9">
    <location>
        <position position="1"/>
    </location>
</feature>
<proteinExistence type="inferred from homology"/>
<name>A0ABQ8C061_BRANA</name>
<evidence type="ECO:0000313" key="9">
    <source>
        <dbReference type="EMBL" id="KAH0910442.1"/>
    </source>
</evidence>
<evidence type="ECO:0000313" key="10">
    <source>
        <dbReference type="Proteomes" id="UP000824890"/>
    </source>
</evidence>
<dbReference type="InterPro" id="IPR035952">
    <property type="entry name" value="Rhomboid-like_sf"/>
</dbReference>
<evidence type="ECO:0000256" key="5">
    <source>
        <dbReference type="ARBA" id="ARBA00022824"/>
    </source>
</evidence>
<evidence type="ECO:0000256" key="4">
    <source>
        <dbReference type="ARBA" id="ARBA00022692"/>
    </source>
</evidence>
<accession>A0ABQ8C061</accession>
<dbReference type="SUPFAM" id="SSF144091">
    <property type="entry name" value="Rhomboid-like"/>
    <property type="match status" value="1"/>
</dbReference>
<keyword evidence="4 8" id="KW-0812">Transmembrane</keyword>
<keyword evidence="5 8" id="KW-0256">Endoplasmic reticulum</keyword>
<keyword evidence="6 8" id="KW-1133">Transmembrane helix</keyword>
<sequence length="330" mass="38030">RITTSTVEEMLTSLAYSDRTKASIDSPSGSRVPRRFLRLNLAWRGRIGFDSDYYEIKMAQGVEEWYKQMPIITRSYLTAAVVTTVGCSLDIISPYSLYLNPTLVVKQHQYWRLVTNFLYFRKMGLARATEEDFEFNCLVYFHLLVEELYQSCDLDFMFHMFFLARYCKLLEENSFRGKTADFLYMLLFGATVLTGIVLLGGMIPYLSASFAKIIFLSNSLTFMMVYVWSKQNPYIHMSFLGLFTFTAAYLPWVLLGFSVLVGASPWVDLLGMIAGHAYYFLSEVYPRMTNRRPLKTPAFLKALFADEPVVVARPENVRFAAAPFDEIHQD</sequence>
<dbReference type="PANTHER" id="PTHR11009">
    <property type="entry name" value="DER1-LIKE PROTEIN, DERLIN"/>
    <property type="match status" value="1"/>
</dbReference>
<keyword evidence="7 8" id="KW-0472">Membrane</keyword>
<evidence type="ECO:0000256" key="8">
    <source>
        <dbReference type="RuleBase" id="RU363059"/>
    </source>
</evidence>
<keyword evidence="10" id="KW-1185">Reference proteome</keyword>
<comment type="caution">
    <text evidence="9">The sequence shown here is derived from an EMBL/GenBank/DDBJ whole genome shotgun (WGS) entry which is preliminary data.</text>
</comment>
<dbReference type="InterPro" id="IPR007599">
    <property type="entry name" value="DER1"/>
</dbReference>
<feature type="transmembrane region" description="Helical" evidence="8">
    <location>
        <begin position="209"/>
        <end position="228"/>
    </location>
</feature>
<evidence type="ECO:0000256" key="6">
    <source>
        <dbReference type="ARBA" id="ARBA00022989"/>
    </source>
</evidence>
<comment type="function">
    <text evidence="1">May be involved in the degradation process of specific misfolded endoplasmic reticulum (ER) luminal proteins.</text>
</comment>
<gene>
    <name evidence="9" type="ORF">HID58_033763</name>
</gene>
<organism evidence="9 10">
    <name type="scientific">Brassica napus</name>
    <name type="common">Rape</name>
    <dbReference type="NCBI Taxonomy" id="3708"/>
    <lineage>
        <taxon>Eukaryota</taxon>
        <taxon>Viridiplantae</taxon>
        <taxon>Streptophyta</taxon>
        <taxon>Embryophyta</taxon>
        <taxon>Tracheophyta</taxon>
        <taxon>Spermatophyta</taxon>
        <taxon>Magnoliopsida</taxon>
        <taxon>eudicotyledons</taxon>
        <taxon>Gunneridae</taxon>
        <taxon>Pentapetalae</taxon>
        <taxon>rosids</taxon>
        <taxon>malvids</taxon>
        <taxon>Brassicales</taxon>
        <taxon>Brassicaceae</taxon>
        <taxon>Brassiceae</taxon>
        <taxon>Brassica</taxon>
    </lineage>
</organism>
<evidence type="ECO:0000256" key="2">
    <source>
        <dbReference type="ARBA" id="ARBA00004477"/>
    </source>
</evidence>
<feature type="transmembrane region" description="Helical" evidence="8">
    <location>
        <begin position="266"/>
        <end position="285"/>
    </location>
</feature>
<dbReference type="Pfam" id="PF04511">
    <property type="entry name" value="DER1"/>
    <property type="match status" value="2"/>
</dbReference>
<comment type="subcellular location">
    <subcellularLocation>
        <location evidence="2 8">Endoplasmic reticulum membrane</location>
        <topology evidence="2 8">Multi-pass membrane protein</topology>
    </subcellularLocation>
</comment>
<dbReference type="EMBL" id="JAGKQM010000009">
    <property type="protein sequence ID" value="KAH0910442.1"/>
    <property type="molecule type" value="Genomic_DNA"/>
</dbReference>